<dbReference type="AlphaFoldDB" id="A0A0P0CLF6"/>
<dbReference type="RefSeq" id="WP_062545038.1">
    <property type="nucleotide sequence ID" value="NZ_CP012643.1"/>
</dbReference>
<feature type="chain" id="PRO_5006042676" description="Cytochrome c domain-containing protein" evidence="1">
    <location>
        <begin position="21"/>
        <end position="305"/>
    </location>
</feature>
<dbReference type="PATRIC" id="fig|512763.3.peg.3885"/>
<evidence type="ECO:0000313" key="3">
    <source>
        <dbReference type="Proteomes" id="UP000061382"/>
    </source>
</evidence>
<evidence type="ECO:0000256" key="1">
    <source>
        <dbReference type="SAM" id="SignalP"/>
    </source>
</evidence>
<dbReference type="OrthoDB" id="5292899at2"/>
<evidence type="ECO:0000313" key="2">
    <source>
        <dbReference type="EMBL" id="ALJ00460.1"/>
    </source>
</evidence>
<keyword evidence="1" id="KW-0732">Signal</keyword>
<proteinExistence type="predicted"/>
<keyword evidence="3" id="KW-1185">Reference proteome</keyword>
<name>A0A0P0CLF6_9BACT</name>
<gene>
    <name evidence="2" type="ORF">DC20_17650</name>
</gene>
<sequence length="305" mass="34105">MKIIKRVYWCIFPASFLLGALLQSCKEENAEDLFLGGQVEAKSYYLTNVLPILNSKCFSCHNYHSSSGTRYDTYAKAAAMAEEIANRTSSAHPNSMMPPPSANPLTDNEKKTLQQFLQLVKGGGENLNDEQKYGVSISWTAYKFPEYTRRVGVTGTFDKTYITYKKKEAANIYDFLNGAEILIPTNTANVGNDSLKSSNVINSFFSYFTPVIYGHVMAINSLSKRASVKITMNGFSQEVIFEIEEAGENLIFTGEVQDIGYFNANAALNALQRACGQYHQDKVWPDISLKAEIKNFRKFSSTPLK</sequence>
<reference evidence="2 3" key="1">
    <citation type="submission" date="2015-08" db="EMBL/GenBank/DDBJ databases">
        <title>Complete genome sequence of Rufibacter tibetensis strain 1351t, a radiation-resistant bacterium from tibet plateau.</title>
        <authorList>
            <person name="Dai J."/>
        </authorList>
    </citation>
    <scope>NUCLEOTIDE SEQUENCE [LARGE SCALE GENOMIC DNA]</scope>
    <source>
        <strain evidence="2 3">1351</strain>
    </source>
</reference>
<dbReference type="PROSITE" id="PS51257">
    <property type="entry name" value="PROKAR_LIPOPROTEIN"/>
    <property type="match status" value="1"/>
</dbReference>
<dbReference type="Proteomes" id="UP000061382">
    <property type="component" value="Chromosome"/>
</dbReference>
<dbReference type="EMBL" id="CP012643">
    <property type="protein sequence ID" value="ALJ00460.1"/>
    <property type="molecule type" value="Genomic_DNA"/>
</dbReference>
<evidence type="ECO:0008006" key="4">
    <source>
        <dbReference type="Google" id="ProtNLM"/>
    </source>
</evidence>
<organism evidence="2 3">
    <name type="scientific">Rufibacter tibetensis</name>
    <dbReference type="NCBI Taxonomy" id="512763"/>
    <lineage>
        <taxon>Bacteria</taxon>
        <taxon>Pseudomonadati</taxon>
        <taxon>Bacteroidota</taxon>
        <taxon>Cytophagia</taxon>
        <taxon>Cytophagales</taxon>
        <taxon>Hymenobacteraceae</taxon>
        <taxon>Rufibacter</taxon>
    </lineage>
</organism>
<dbReference type="KEGG" id="rti:DC20_17650"/>
<dbReference type="STRING" id="512763.DC20_17650"/>
<feature type="signal peptide" evidence="1">
    <location>
        <begin position="1"/>
        <end position="20"/>
    </location>
</feature>
<accession>A0A0P0CLF6</accession>
<protein>
    <recommendedName>
        <fullName evidence="4">Cytochrome c domain-containing protein</fullName>
    </recommendedName>
</protein>